<dbReference type="OrthoDB" id="1534647at2759"/>
<dbReference type="SUPFAM" id="SSF52047">
    <property type="entry name" value="RNI-like"/>
    <property type="match status" value="1"/>
</dbReference>
<evidence type="ECO:0000313" key="2">
    <source>
        <dbReference type="EMBL" id="TXG55242.1"/>
    </source>
</evidence>
<dbReference type="InterPro" id="IPR036047">
    <property type="entry name" value="F-box-like_dom_sf"/>
</dbReference>
<dbReference type="InterPro" id="IPR032675">
    <property type="entry name" value="LRR_dom_sf"/>
</dbReference>
<sequence>MKRKISEISTDSIPEEIDWISGLPDHIIHIILSSLSTKDATRTTVLSKIFKSAWDSLPVLDLDSTYSRNWSTVSGKRQFLEYMQGCIHRRANNLGLLKFRLQVDPILLDPVYCAADEAIAYAIVNKPAVFSAVFSAKTVKVLKLNGLDLKSLDHLQPNSILLSTDPVSNKCKINLKACKSLKNLILKRVGLTSECLKANLSMLVLLENLKLDGCDKFEDICITSSSLKTLEIRDLARLKKIAVVAVNLESFVFGTYIIDSEIGMIMVYHDALKGLVLIDCINLREVEFHSQNLTSFRAFLVTPYRELRDLLGFFDHFKTLAIACRSMQCLIFPNDLRECLLPTLYDIKHLRFLG</sequence>
<organism evidence="2 3">
    <name type="scientific">Acer yangbiense</name>
    <dbReference type="NCBI Taxonomy" id="1000413"/>
    <lineage>
        <taxon>Eukaryota</taxon>
        <taxon>Viridiplantae</taxon>
        <taxon>Streptophyta</taxon>
        <taxon>Embryophyta</taxon>
        <taxon>Tracheophyta</taxon>
        <taxon>Spermatophyta</taxon>
        <taxon>Magnoliopsida</taxon>
        <taxon>eudicotyledons</taxon>
        <taxon>Gunneridae</taxon>
        <taxon>Pentapetalae</taxon>
        <taxon>rosids</taxon>
        <taxon>malvids</taxon>
        <taxon>Sapindales</taxon>
        <taxon>Sapindaceae</taxon>
        <taxon>Hippocastanoideae</taxon>
        <taxon>Acereae</taxon>
        <taxon>Acer</taxon>
    </lineage>
</organism>
<dbReference type="InterPro" id="IPR055357">
    <property type="entry name" value="LRR_At1g61320_AtMIF1"/>
</dbReference>
<dbReference type="EMBL" id="VAHF01000009">
    <property type="protein sequence ID" value="TXG55242.1"/>
    <property type="molecule type" value="Genomic_DNA"/>
</dbReference>
<dbReference type="Gene3D" id="3.80.10.10">
    <property type="entry name" value="Ribonuclease Inhibitor"/>
    <property type="match status" value="1"/>
</dbReference>
<dbReference type="PANTHER" id="PTHR34145">
    <property type="entry name" value="OS02G0105600 PROTEIN"/>
    <property type="match status" value="1"/>
</dbReference>
<reference evidence="3" key="1">
    <citation type="journal article" date="2019" name="Gigascience">
        <title>De novo genome assembly of the endangered Acer yangbiense, a plant species with extremely small populations endemic to Yunnan Province, China.</title>
        <authorList>
            <person name="Yang J."/>
            <person name="Wariss H.M."/>
            <person name="Tao L."/>
            <person name="Zhang R."/>
            <person name="Yun Q."/>
            <person name="Hollingsworth P."/>
            <person name="Dao Z."/>
            <person name="Luo G."/>
            <person name="Guo H."/>
            <person name="Ma Y."/>
            <person name="Sun W."/>
        </authorList>
    </citation>
    <scope>NUCLEOTIDE SEQUENCE [LARGE SCALE GENOMIC DNA]</scope>
    <source>
        <strain evidence="3">cv. Malutang</strain>
    </source>
</reference>
<feature type="domain" description="F-box" evidence="1">
    <location>
        <begin position="23"/>
        <end position="63"/>
    </location>
</feature>
<proteinExistence type="predicted"/>
<evidence type="ECO:0000313" key="3">
    <source>
        <dbReference type="Proteomes" id="UP000323000"/>
    </source>
</evidence>
<dbReference type="Pfam" id="PF23622">
    <property type="entry name" value="LRR_At1g61320_AtMIF1"/>
    <property type="match status" value="1"/>
</dbReference>
<comment type="caution">
    <text evidence="2">The sequence shown here is derived from an EMBL/GenBank/DDBJ whole genome shotgun (WGS) entry which is preliminary data.</text>
</comment>
<dbReference type="SUPFAM" id="SSF81383">
    <property type="entry name" value="F-box domain"/>
    <property type="match status" value="1"/>
</dbReference>
<accession>A0A5C7HFQ8</accession>
<evidence type="ECO:0000259" key="1">
    <source>
        <dbReference type="SMART" id="SM00256"/>
    </source>
</evidence>
<name>A0A5C7HFQ8_9ROSI</name>
<dbReference type="InterPro" id="IPR053772">
    <property type="entry name" value="At1g61320/At1g61330-like"/>
</dbReference>
<keyword evidence="3" id="KW-1185">Reference proteome</keyword>
<dbReference type="Pfam" id="PF00646">
    <property type="entry name" value="F-box"/>
    <property type="match status" value="1"/>
</dbReference>
<gene>
    <name evidence="2" type="ORF">EZV62_020498</name>
</gene>
<dbReference type="SMART" id="SM00256">
    <property type="entry name" value="FBOX"/>
    <property type="match status" value="1"/>
</dbReference>
<dbReference type="Proteomes" id="UP000323000">
    <property type="component" value="Chromosome 9"/>
</dbReference>
<protein>
    <recommendedName>
        <fullName evidence="1">F-box domain-containing protein</fullName>
    </recommendedName>
</protein>
<dbReference type="AlphaFoldDB" id="A0A5C7HFQ8"/>
<dbReference type="InterPro" id="IPR001810">
    <property type="entry name" value="F-box_dom"/>
</dbReference>